<dbReference type="InterPro" id="IPR006683">
    <property type="entry name" value="Thioestr_dom"/>
</dbReference>
<evidence type="ECO:0000256" key="2">
    <source>
        <dbReference type="ARBA" id="ARBA00022801"/>
    </source>
</evidence>
<comment type="similarity">
    <text evidence="1">Belongs to the acyl coenzyme A hydrolase family.</text>
</comment>
<dbReference type="GO" id="GO:0009062">
    <property type="term" value="P:fatty acid catabolic process"/>
    <property type="evidence" value="ECO:0007669"/>
    <property type="project" value="TreeGrafter"/>
</dbReference>
<dbReference type="AlphaFoldDB" id="A0A926D0A7"/>
<dbReference type="SUPFAM" id="SSF54637">
    <property type="entry name" value="Thioesterase/thiol ester dehydrase-isomerase"/>
    <property type="match status" value="1"/>
</dbReference>
<evidence type="ECO:0000256" key="3">
    <source>
        <dbReference type="PROSITE-ProRule" id="PRU01106"/>
    </source>
</evidence>
<reference evidence="5" key="1">
    <citation type="submission" date="2020-08" db="EMBL/GenBank/DDBJ databases">
        <title>Genome public.</title>
        <authorList>
            <person name="Liu C."/>
            <person name="Sun Q."/>
        </authorList>
    </citation>
    <scope>NUCLEOTIDE SEQUENCE</scope>
    <source>
        <strain evidence="5">NSJ-44</strain>
    </source>
</reference>
<name>A0A926D0A7_9FIRM</name>
<feature type="domain" description="HotDog ACOT-type" evidence="4">
    <location>
        <begin position="14"/>
        <end position="125"/>
    </location>
</feature>
<dbReference type="Pfam" id="PF03061">
    <property type="entry name" value="4HBT"/>
    <property type="match status" value="1"/>
</dbReference>
<dbReference type="GO" id="GO:0052816">
    <property type="term" value="F:long-chain fatty acyl-CoA hydrolase activity"/>
    <property type="evidence" value="ECO:0007669"/>
    <property type="project" value="TreeGrafter"/>
</dbReference>
<dbReference type="Proteomes" id="UP000654279">
    <property type="component" value="Unassembled WGS sequence"/>
</dbReference>
<keyword evidence="6" id="KW-1185">Reference proteome</keyword>
<organism evidence="5 6">
    <name type="scientific">Luoshenia tenuis</name>
    <dbReference type="NCBI Taxonomy" id="2763654"/>
    <lineage>
        <taxon>Bacteria</taxon>
        <taxon>Bacillati</taxon>
        <taxon>Bacillota</taxon>
        <taxon>Clostridia</taxon>
        <taxon>Christensenellales</taxon>
        <taxon>Christensenellaceae</taxon>
        <taxon>Luoshenia</taxon>
    </lineage>
</organism>
<dbReference type="RefSeq" id="WP_249285786.1">
    <property type="nucleotide sequence ID" value="NZ_JACRSO010000005.1"/>
</dbReference>
<dbReference type="GO" id="GO:0006637">
    <property type="term" value="P:acyl-CoA metabolic process"/>
    <property type="evidence" value="ECO:0007669"/>
    <property type="project" value="TreeGrafter"/>
</dbReference>
<dbReference type="PANTHER" id="PTHR11049:SF24">
    <property type="entry name" value="CYTOSOLIC ACYL COENZYME A THIOESTER HYDROLASE"/>
    <property type="match status" value="1"/>
</dbReference>
<dbReference type="PROSITE" id="PS51770">
    <property type="entry name" value="HOTDOG_ACOT"/>
    <property type="match status" value="1"/>
</dbReference>
<evidence type="ECO:0000313" key="6">
    <source>
        <dbReference type="Proteomes" id="UP000654279"/>
    </source>
</evidence>
<evidence type="ECO:0000256" key="1">
    <source>
        <dbReference type="ARBA" id="ARBA00010458"/>
    </source>
</evidence>
<comment type="caution">
    <text evidence="5">The sequence shown here is derived from an EMBL/GenBank/DDBJ whole genome shotgun (WGS) entry which is preliminary data.</text>
</comment>
<dbReference type="InterPro" id="IPR029069">
    <property type="entry name" value="HotDog_dom_sf"/>
</dbReference>
<dbReference type="InterPro" id="IPR040170">
    <property type="entry name" value="Cytosol_ACT"/>
</dbReference>
<dbReference type="Gene3D" id="3.10.129.10">
    <property type="entry name" value="Hotdog Thioesterase"/>
    <property type="match status" value="1"/>
</dbReference>
<keyword evidence="2 3" id="KW-0378">Hydrolase</keyword>
<dbReference type="CDD" id="cd03442">
    <property type="entry name" value="BFIT_BACH"/>
    <property type="match status" value="1"/>
</dbReference>
<protein>
    <submittedName>
        <fullName evidence="5">Acyl-CoA thioesterase</fullName>
    </submittedName>
</protein>
<proteinExistence type="inferred from homology"/>
<accession>A0A926D0A7</accession>
<dbReference type="InterPro" id="IPR033120">
    <property type="entry name" value="HOTDOG_ACOT"/>
</dbReference>
<dbReference type="GO" id="GO:0005829">
    <property type="term" value="C:cytosol"/>
    <property type="evidence" value="ECO:0007669"/>
    <property type="project" value="TreeGrafter"/>
</dbReference>
<evidence type="ECO:0000313" key="5">
    <source>
        <dbReference type="EMBL" id="MBC8530020.1"/>
    </source>
</evidence>
<dbReference type="PANTHER" id="PTHR11049">
    <property type="entry name" value="ACYL COENZYME A THIOESTER HYDROLASE"/>
    <property type="match status" value="1"/>
</dbReference>
<sequence length="163" mass="18337">MTDETGKLSAKHVSDSRTEQVQILMSEQINGQSRLFGGKLMEWIDVVAAVVARRHSGCDVTTASVDNLQFRAPAFVNDTIILVGKLTRAGRTSMEVRVDTYVEELSGERHKINVAYLVMVALDKKGNPTPVPRLILDTDAEAAEWEAAERRQQLRVQRRKERF</sequence>
<gene>
    <name evidence="5" type="ORF">H8699_11320</name>
</gene>
<dbReference type="EMBL" id="JACRSO010000005">
    <property type="protein sequence ID" value="MBC8530020.1"/>
    <property type="molecule type" value="Genomic_DNA"/>
</dbReference>
<evidence type="ECO:0000259" key="4">
    <source>
        <dbReference type="PROSITE" id="PS51770"/>
    </source>
</evidence>